<evidence type="ECO:0000313" key="8">
    <source>
        <dbReference type="EMBL" id="CAB4580378.1"/>
    </source>
</evidence>
<feature type="domain" description="PDGLE" evidence="7">
    <location>
        <begin position="4"/>
        <end position="94"/>
    </location>
</feature>
<name>A0A6J6F6A8_9ZZZZ</name>
<dbReference type="InterPro" id="IPR025937">
    <property type="entry name" value="PDGLE_dom"/>
</dbReference>
<evidence type="ECO:0000256" key="1">
    <source>
        <dbReference type="ARBA" id="ARBA00004236"/>
    </source>
</evidence>
<feature type="transmembrane region" description="Helical" evidence="6">
    <location>
        <begin position="7"/>
        <end position="25"/>
    </location>
</feature>
<keyword evidence="4 6" id="KW-1133">Transmembrane helix</keyword>
<feature type="transmembrane region" description="Helical" evidence="6">
    <location>
        <begin position="68"/>
        <end position="92"/>
    </location>
</feature>
<proteinExistence type="predicted"/>
<evidence type="ECO:0000256" key="6">
    <source>
        <dbReference type="SAM" id="Phobius"/>
    </source>
</evidence>
<accession>A0A6J6F6A8</accession>
<comment type="subcellular location">
    <subcellularLocation>
        <location evidence="1">Cell membrane</location>
    </subcellularLocation>
</comment>
<keyword evidence="2" id="KW-1003">Cell membrane</keyword>
<sequence length="95" mass="9982">MSTKKIIQIGLVTSIFVAAIISFYASGHPDGLEFVAEQVGFLNTAKDSAVAGSPLADYSFVGLDNERISVAIAGIIGVLLTAVVSFGLFSFLKKR</sequence>
<keyword evidence="3 6" id="KW-0812">Transmembrane</keyword>
<reference evidence="8" key="1">
    <citation type="submission" date="2020-05" db="EMBL/GenBank/DDBJ databases">
        <authorList>
            <person name="Chiriac C."/>
            <person name="Salcher M."/>
            <person name="Ghai R."/>
            <person name="Kavagutti S V."/>
        </authorList>
    </citation>
    <scope>NUCLEOTIDE SEQUENCE</scope>
</reference>
<organism evidence="8">
    <name type="scientific">freshwater metagenome</name>
    <dbReference type="NCBI Taxonomy" id="449393"/>
    <lineage>
        <taxon>unclassified sequences</taxon>
        <taxon>metagenomes</taxon>
        <taxon>ecological metagenomes</taxon>
    </lineage>
</organism>
<dbReference type="Pfam" id="PF13190">
    <property type="entry name" value="PDGLE"/>
    <property type="match status" value="1"/>
</dbReference>
<evidence type="ECO:0000256" key="5">
    <source>
        <dbReference type="ARBA" id="ARBA00023136"/>
    </source>
</evidence>
<evidence type="ECO:0000256" key="2">
    <source>
        <dbReference type="ARBA" id="ARBA00022475"/>
    </source>
</evidence>
<dbReference type="AlphaFoldDB" id="A0A6J6F6A8"/>
<dbReference type="EMBL" id="CAEZTU010000043">
    <property type="protein sequence ID" value="CAB4580378.1"/>
    <property type="molecule type" value="Genomic_DNA"/>
</dbReference>
<keyword evidence="5 6" id="KW-0472">Membrane</keyword>
<gene>
    <name evidence="8" type="ORF">UFOPK1740_00886</name>
</gene>
<evidence type="ECO:0000256" key="4">
    <source>
        <dbReference type="ARBA" id="ARBA00022989"/>
    </source>
</evidence>
<evidence type="ECO:0000256" key="3">
    <source>
        <dbReference type="ARBA" id="ARBA00022692"/>
    </source>
</evidence>
<evidence type="ECO:0000259" key="7">
    <source>
        <dbReference type="Pfam" id="PF13190"/>
    </source>
</evidence>
<protein>
    <submittedName>
        <fullName evidence="8">Unannotated protein</fullName>
    </submittedName>
</protein>
<dbReference type="GO" id="GO:0005886">
    <property type="term" value="C:plasma membrane"/>
    <property type="evidence" value="ECO:0007669"/>
    <property type="project" value="UniProtKB-SubCell"/>
</dbReference>